<dbReference type="EMBL" id="CP011307">
    <property type="protein sequence ID" value="ALP95350.1"/>
    <property type="molecule type" value="Genomic_DNA"/>
</dbReference>
<evidence type="ECO:0000313" key="4">
    <source>
        <dbReference type="Proteomes" id="UP000064844"/>
    </source>
</evidence>
<dbReference type="CDD" id="cd00093">
    <property type="entry name" value="HTH_XRE"/>
    <property type="match status" value="1"/>
</dbReference>
<name>A0A0S2W7M8_9FIRM</name>
<feature type="domain" description="HTH cro/C1-type" evidence="2">
    <location>
        <begin position="4"/>
        <end position="53"/>
    </location>
</feature>
<reference evidence="3 4" key="1">
    <citation type="journal article" date="2015" name="Nat. Commun.">
        <title>Production of butyrate from lysine and the Amadori product fructoselysine by a human gut commensal.</title>
        <authorList>
            <person name="Bui T.P."/>
            <person name="Ritari J."/>
            <person name="Boeren S."/>
            <person name="de Waard P."/>
            <person name="Plugge C.M."/>
            <person name="de Vos W.M."/>
        </authorList>
    </citation>
    <scope>NUCLEOTIDE SEQUENCE [LARGE SCALE GENOMIC DNA]</scope>
    <source>
        <strain evidence="3 4">AF211</strain>
    </source>
</reference>
<protein>
    <recommendedName>
        <fullName evidence="2">HTH cro/C1-type domain-containing protein</fullName>
    </recommendedName>
</protein>
<keyword evidence="1" id="KW-0472">Membrane</keyword>
<dbReference type="Pfam" id="PF01381">
    <property type="entry name" value="HTH_3"/>
    <property type="match status" value="1"/>
</dbReference>
<dbReference type="RefSeq" id="WP_420865455.1">
    <property type="nucleotide sequence ID" value="NZ_CP011307.1"/>
</dbReference>
<dbReference type="SUPFAM" id="SSF47413">
    <property type="entry name" value="lambda repressor-like DNA-binding domains"/>
    <property type="match status" value="1"/>
</dbReference>
<dbReference type="KEGG" id="ibu:IB211_02959c"/>
<dbReference type="GO" id="GO:0003677">
    <property type="term" value="F:DNA binding"/>
    <property type="evidence" value="ECO:0007669"/>
    <property type="project" value="InterPro"/>
</dbReference>
<evidence type="ECO:0000256" key="1">
    <source>
        <dbReference type="SAM" id="Phobius"/>
    </source>
</evidence>
<evidence type="ECO:0000259" key="2">
    <source>
        <dbReference type="PROSITE" id="PS50943"/>
    </source>
</evidence>
<accession>A0A0S2W7M8</accession>
<organism evidence="3 4">
    <name type="scientific">Intestinimonas butyriciproducens</name>
    <dbReference type="NCBI Taxonomy" id="1297617"/>
    <lineage>
        <taxon>Bacteria</taxon>
        <taxon>Bacillati</taxon>
        <taxon>Bacillota</taxon>
        <taxon>Clostridia</taxon>
        <taxon>Eubacteriales</taxon>
        <taxon>Intestinimonas</taxon>
    </lineage>
</organism>
<dbReference type="Gene3D" id="1.10.260.40">
    <property type="entry name" value="lambda repressor-like DNA-binding domains"/>
    <property type="match status" value="1"/>
</dbReference>
<dbReference type="InterPro" id="IPR010982">
    <property type="entry name" value="Lambda_DNA-bd_dom_sf"/>
</dbReference>
<keyword evidence="1" id="KW-1133">Transmembrane helix</keyword>
<sequence length="96" mass="10410">MKDQRKLTNQQLADLAGIPVGTINRILAGQTDNPSFQTVCDIVMVLDGSLDELVGITGKRGQRSAPPVSVLLCAALFVLGVLIYDLTHPMVVFFRQ</sequence>
<keyword evidence="1" id="KW-0812">Transmembrane</keyword>
<dbReference type="PROSITE" id="PS50943">
    <property type="entry name" value="HTH_CROC1"/>
    <property type="match status" value="1"/>
</dbReference>
<proteinExistence type="predicted"/>
<dbReference type="STRING" id="1297617.IB211_02959c"/>
<gene>
    <name evidence="3" type="ORF">IB211_02959c</name>
</gene>
<feature type="transmembrane region" description="Helical" evidence="1">
    <location>
        <begin position="68"/>
        <end position="87"/>
    </location>
</feature>
<dbReference type="InterPro" id="IPR001387">
    <property type="entry name" value="Cro/C1-type_HTH"/>
</dbReference>
<dbReference type="SMART" id="SM00530">
    <property type="entry name" value="HTH_XRE"/>
    <property type="match status" value="1"/>
</dbReference>
<dbReference type="Proteomes" id="UP000064844">
    <property type="component" value="Chromosome"/>
</dbReference>
<evidence type="ECO:0000313" key="3">
    <source>
        <dbReference type="EMBL" id="ALP95350.1"/>
    </source>
</evidence>
<dbReference type="AlphaFoldDB" id="A0A0S2W7M8"/>
<reference evidence="4" key="2">
    <citation type="submission" date="2015-04" db="EMBL/GenBank/DDBJ databases">
        <title>A butyrogenic pathway from the amino acid lysine in a human gut commensal.</title>
        <authorList>
            <person name="de Vos W.M."/>
            <person name="Bui N.T.P."/>
            <person name="Plugge C.M."/>
            <person name="Ritari J."/>
        </authorList>
    </citation>
    <scope>NUCLEOTIDE SEQUENCE [LARGE SCALE GENOMIC DNA]</scope>
    <source>
        <strain evidence="4">AF211</strain>
    </source>
</reference>
<keyword evidence="4" id="KW-1185">Reference proteome</keyword>